<dbReference type="EMBL" id="DQ882584">
    <property type="protein sequence ID" value="ABI95915.1"/>
    <property type="molecule type" value="Genomic_DNA"/>
</dbReference>
<proteinExistence type="predicted"/>
<protein>
    <submittedName>
        <fullName evidence="1">Uncharacterized protein</fullName>
    </submittedName>
</protein>
<accession>Q06HK6</accession>
<sequence>MAHYDAVFKGWLHFIGLLSYRAREANLHFQSHPLVGNDMGSFPLEGSDSGSFYFYLELGGLLNVQILHR</sequence>
<reference evidence="1" key="1">
    <citation type="submission" date="2006-08" db="EMBL/GenBank/DDBJ databases">
        <title>Use of IS1111 Insertion Sequences for Differentiation of Coxiella burnetii Isolates.</title>
        <authorList>
            <person name="Denison A.M."/>
            <person name="Thompson H.A."/>
            <person name="Massung R.F."/>
        </authorList>
    </citation>
    <scope>NUCLEOTIDE SEQUENCE</scope>
    <source>
        <strain evidence="1">KAV Q154</strain>
    </source>
</reference>
<organism evidence="1">
    <name type="scientific">Coxiella burnetii</name>
    <dbReference type="NCBI Taxonomy" id="777"/>
    <lineage>
        <taxon>Bacteria</taxon>
        <taxon>Pseudomonadati</taxon>
        <taxon>Pseudomonadota</taxon>
        <taxon>Gammaproteobacteria</taxon>
        <taxon>Legionellales</taxon>
        <taxon>Coxiellaceae</taxon>
        <taxon>Coxiella</taxon>
    </lineage>
</organism>
<name>Q06HK6_COXBE</name>
<dbReference type="AlphaFoldDB" id="Q06HK6"/>
<evidence type="ECO:0000313" key="1">
    <source>
        <dbReference type="EMBL" id="ABI95915.1"/>
    </source>
</evidence>